<dbReference type="OrthoDB" id="2157530at2759"/>
<evidence type="ECO:0000313" key="2">
    <source>
        <dbReference type="EMBL" id="KAH7127420.1"/>
    </source>
</evidence>
<gene>
    <name evidence="2" type="ORF">EDB81DRAFT_764599</name>
</gene>
<evidence type="ECO:0000259" key="1">
    <source>
        <dbReference type="Pfam" id="PF06985"/>
    </source>
</evidence>
<evidence type="ECO:0000313" key="3">
    <source>
        <dbReference type="Proteomes" id="UP000738349"/>
    </source>
</evidence>
<organism evidence="2 3">
    <name type="scientific">Dactylonectria macrodidyma</name>
    <dbReference type="NCBI Taxonomy" id="307937"/>
    <lineage>
        <taxon>Eukaryota</taxon>
        <taxon>Fungi</taxon>
        <taxon>Dikarya</taxon>
        <taxon>Ascomycota</taxon>
        <taxon>Pezizomycotina</taxon>
        <taxon>Sordariomycetes</taxon>
        <taxon>Hypocreomycetidae</taxon>
        <taxon>Hypocreales</taxon>
        <taxon>Nectriaceae</taxon>
        <taxon>Dactylonectria</taxon>
    </lineage>
</organism>
<accession>A0A9P9DXA5</accession>
<name>A0A9P9DXA5_9HYPO</name>
<protein>
    <submittedName>
        <fullName evidence="2">Heterokaryon incompatibility protein-domain-containing protein</fullName>
    </submittedName>
</protein>
<dbReference type="InterPro" id="IPR052895">
    <property type="entry name" value="HetReg/Transcr_Mod"/>
</dbReference>
<comment type="caution">
    <text evidence="2">The sequence shown here is derived from an EMBL/GenBank/DDBJ whole genome shotgun (WGS) entry which is preliminary data.</text>
</comment>
<reference evidence="2" key="1">
    <citation type="journal article" date="2021" name="Nat. Commun.">
        <title>Genetic determinants of endophytism in the Arabidopsis root mycobiome.</title>
        <authorList>
            <person name="Mesny F."/>
            <person name="Miyauchi S."/>
            <person name="Thiergart T."/>
            <person name="Pickel B."/>
            <person name="Atanasova L."/>
            <person name="Karlsson M."/>
            <person name="Huettel B."/>
            <person name="Barry K.W."/>
            <person name="Haridas S."/>
            <person name="Chen C."/>
            <person name="Bauer D."/>
            <person name="Andreopoulos W."/>
            <person name="Pangilinan J."/>
            <person name="LaButti K."/>
            <person name="Riley R."/>
            <person name="Lipzen A."/>
            <person name="Clum A."/>
            <person name="Drula E."/>
            <person name="Henrissat B."/>
            <person name="Kohler A."/>
            <person name="Grigoriev I.V."/>
            <person name="Martin F.M."/>
            <person name="Hacquard S."/>
        </authorList>
    </citation>
    <scope>NUCLEOTIDE SEQUENCE</scope>
    <source>
        <strain evidence="2">MPI-CAGE-AT-0147</strain>
    </source>
</reference>
<proteinExistence type="predicted"/>
<dbReference type="EMBL" id="JAGMUV010000019">
    <property type="protein sequence ID" value="KAH7127420.1"/>
    <property type="molecule type" value="Genomic_DNA"/>
</dbReference>
<dbReference type="PANTHER" id="PTHR24148">
    <property type="entry name" value="ANKYRIN REPEAT DOMAIN-CONTAINING PROTEIN 39 HOMOLOG-RELATED"/>
    <property type="match status" value="1"/>
</dbReference>
<dbReference type="PANTHER" id="PTHR24148:SF64">
    <property type="entry name" value="HETEROKARYON INCOMPATIBILITY DOMAIN-CONTAINING PROTEIN"/>
    <property type="match status" value="1"/>
</dbReference>
<feature type="domain" description="Heterokaryon incompatibility" evidence="1">
    <location>
        <begin position="122"/>
        <end position="213"/>
    </location>
</feature>
<dbReference type="AlphaFoldDB" id="A0A9P9DXA5"/>
<keyword evidence="3" id="KW-1185">Reference proteome</keyword>
<dbReference type="Pfam" id="PF06985">
    <property type="entry name" value="HET"/>
    <property type="match status" value="1"/>
</dbReference>
<dbReference type="Proteomes" id="UP000738349">
    <property type="component" value="Unassembled WGS sequence"/>
</dbReference>
<dbReference type="InterPro" id="IPR010730">
    <property type="entry name" value="HET"/>
</dbReference>
<sequence length="488" mass="54212">MSYFVQQYVFTFAGFCVYDHRIAATMAMYLVLNRGCRHLDWCTIPDTNIEFCKSCGFALVCAASVPADDAYKEVQAQPNPLDTFPEAPHSLPDSCALLKPGQSNDALRCELEPVNLQQGPIYEAVSYTWADEIGDDSICKTIQCGDEGRLIGITKNCEKALLRLRKLDTDRRLWVDAVCIDQSNVLERNHQVNNMIAIFRSAIRVLVFLGEGHPVLGRLIDYISNDTGGRLPLALDFITLFQSRWFYRLIEHGNVFLRLMAAGRFSLVLPPVISHGLRQTNLGARRIQGKSDLLSLLQISRNCSCKDARDKVYAITGLLQGQTVLPLRADYSTSTSAGWVFLQVAAWHIAITGSLEMLAQVDGKSAMNMPSWVPDWTKPNSTSLLAQLKVVESVEVPQLHSSDGRRLLPTAALNYPLSCVLLVTGRRCGSVWTDARIFGGTFALKRSIEDYMLGQREISGTATLGLSDLGGHWLHRPSQNHGTWRCSS</sequence>